<keyword evidence="3" id="KW-0963">Cytoplasm</keyword>
<feature type="region of interest" description="Disordered" evidence="5">
    <location>
        <begin position="1753"/>
        <end position="1786"/>
    </location>
</feature>
<evidence type="ECO:0000259" key="7">
    <source>
        <dbReference type="PROSITE" id="PS50211"/>
    </source>
</evidence>
<feature type="region of interest" description="Disordered" evidence="5">
    <location>
        <begin position="1291"/>
        <end position="1322"/>
    </location>
</feature>
<evidence type="ECO:0000256" key="5">
    <source>
        <dbReference type="SAM" id="MobiDB-lite"/>
    </source>
</evidence>
<gene>
    <name evidence="9 11" type="primary">SBF1</name>
</gene>
<dbReference type="FunFam" id="3.40.50.11500:FF:000006">
    <property type="entry name" value="SET binding factor 2"/>
    <property type="match status" value="1"/>
</dbReference>
<dbReference type="PeptideAtlas" id="F1RXT5"/>
<feature type="region of interest" description="Disordered" evidence="5">
    <location>
        <begin position="93"/>
        <end position="119"/>
    </location>
</feature>
<dbReference type="Gene3D" id="3.40.50.11500">
    <property type="match status" value="1"/>
</dbReference>
<feature type="region of interest" description="Disordered" evidence="5">
    <location>
        <begin position="1032"/>
        <end position="1119"/>
    </location>
</feature>
<keyword evidence="10" id="KW-1185">Reference proteome</keyword>
<feature type="compositionally biased region" description="Low complexity" evidence="5">
    <location>
        <begin position="1753"/>
        <end position="1778"/>
    </location>
</feature>
<dbReference type="GO" id="GO:0005737">
    <property type="term" value="C:cytoplasm"/>
    <property type="evidence" value="ECO:0007669"/>
    <property type="project" value="UniProtKB-SubCell"/>
</dbReference>
<dbReference type="InterPro" id="IPR004182">
    <property type="entry name" value="GRAM"/>
</dbReference>
<evidence type="ECO:0000256" key="2">
    <source>
        <dbReference type="ARBA" id="ARBA00007471"/>
    </source>
</evidence>
<dbReference type="eggNOG" id="KOG1090">
    <property type="taxonomic scope" value="Eukaryota"/>
</dbReference>
<dbReference type="GO" id="GO:0005085">
    <property type="term" value="F:guanyl-nucleotide exchange factor activity"/>
    <property type="evidence" value="ECO:0007669"/>
    <property type="project" value="UniProtKB-KW"/>
</dbReference>
<feature type="compositionally biased region" description="Polar residues" evidence="5">
    <location>
        <begin position="1106"/>
        <end position="1119"/>
    </location>
</feature>
<comment type="subcellular location">
    <subcellularLocation>
        <location evidence="1">Cytoplasm</location>
    </subcellularLocation>
</comment>
<feature type="region of interest" description="Disordered" evidence="5">
    <location>
        <begin position="710"/>
        <end position="729"/>
    </location>
</feature>
<dbReference type="InterPro" id="IPR037516">
    <property type="entry name" value="Tripartite_DENN"/>
</dbReference>
<proteinExistence type="evidence at protein level"/>
<dbReference type="SMART" id="SM00801">
    <property type="entry name" value="dDENN"/>
    <property type="match status" value="1"/>
</dbReference>
<dbReference type="InterPro" id="IPR011993">
    <property type="entry name" value="PH-like_dom_sf"/>
</dbReference>
<dbReference type="Pfam" id="PF06602">
    <property type="entry name" value="Myotub-related"/>
    <property type="match status" value="1"/>
</dbReference>
<reference evidence="9" key="3">
    <citation type="submission" date="2025-08" db="UniProtKB">
        <authorList>
            <consortium name="Ensembl"/>
        </authorList>
    </citation>
    <scope>IDENTIFICATION</scope>
</reference>
<dbReference type="Pfam" id="PF00169">
    <property type="entry name" value="PH"/>
    <property type="match status" value="1"/>
</dbReference>
<dbReference type="SMART" id="SM00800">
    <property type="entry name" value="uDENN"/>
    <property type="match status" value="1"/>
</dbReference>
<dbReference type="Bgee" id="ENSSSCG00000000968">
    <property type="expression patterns" value="Expressed in prefrontal cortex and 43 other cell types or tissues"/>
</dbReference>
<dbReference type="Pfam" id="PF02893">
    <property type="entry name" value="GRAM"/>
    <property type="match status" value="1"/>
</dbReference>
<evidence type="ECO:0000313" key="11">
    <source>
        <dbReference type="VGNC" id="VGNC:92593"/>
    </source>
</evidence>
<protein>
    <submittedName>
        <fullName evidence="9">SET binding factor 1</fullName>
    </submittedName>
</protein>
<dbReference type="Gene3D" id="2.30.29.30">
    <property type="entry name" value="Pleckstrin-homology domain (PH domain)/Phosphotyrosine-binding domain (PTB)"/>
    <property type="match status" value="1"/>
</dbReference>
<dbReference type="CDD" id="cd01235">
    <property type="entry name" value="PH_Sbf1_hMTMR5"/>
    <property type="match status" value="1"/>
</dbReference>
<dbReference type="Proteomes" id="UP000008227">
    <property type="component" value="Chromosome 5"/>
</dbReference>
<dbReference type="PROSITE" id="PS50211">
    <property type="entry name" value="DENN"/>
    <property type="match status" value="1"/>
</dbReference>
<dbReference type="InterPro" id="IPR005113">
    <property type="entry name" value="uDENN_dom"/>
</dbReference>
<dbReference type="InterPro" id="IPR030564">
    <property type="entry name" value="Myotubularin"/>
</dbReference>
<dbReference type="SUPFAM" id="SSF50729">
    <property type="entry name" value="PH domain-like"/>
    <property type="match status" value="2"/>
</dbReference>
<feature type="domain" description="Myotubularin phosphatase" evidence="8">
    <location>
        <begin position="1124"/>
        <end position="1626"/>
    </location>
</feature>
<feature type="domain" description="UDENN" evidence="7">
    <location>
        <begin position="7"/>
        <end position="444"/>
    </location>
</feature>
<dbReference type="Gene3D" id="3.30.450.200">
    <property type="match status" value="1"/>
</dbReference>
<dbReference type="SMART" id="SM00568">
    <property type="entry name" value="GRAM"/>
    <property type="match status" value="1"/>
</dbReference>
<keyword evidence="4" id="KW-0344">Guanine-nucleotide releasing factor</keyword>
<name>F1RXT5_PIG</name>
<dbReference type="InterPro" id="IPR005112">
    <property type="entry name" value="dDENN_dom"/>
</dbReference>
<dbReference type="ExpressionAtlas" id="F1RXT5">
    <property type="expression patterns" value="baseline and differential"/>
</dbReference>
<organism evidence="9 10">
    <name type="scientific">Sus scrofa</name>
    <name type="common">Pig</name>
    <dbReference type="NCBI Taxonomy" id="9823"/>
    <lineage>
        <taxon>Eukaryota</taxon>
        <taxon>Metazoa</taxon>
        <taxon>Chordata</taxon>
        <taxon>Craniata</taxon>
        <taxon>Vertebrata</taxon>
        <taxon>Euteleostomi</taxon>
        <taxon>Mammalia</taxon>
        <taxon>Eutheria</taxon>
        <taxon>Laurasiatheria</taxon>
        <taxon>Artiodactyla</taxon>
        <taxon>Suina</taxon>
        <taxon>Suidae</taxon>
        <taxon>Sus</taxon>
    </lineage>
</organism>
<dbReference type="SMART" id="SM00233">
    <property type="entry name" value="PH"/>
    <property type="match status" value="1"/>
</dbReference>
<dbReference type="FunFam" id="2.30.29.30:FF:000093">
    <property type="entry name" value="SET binding factor 2"/>
    <property type="match status" value="1"/>
</dbReference>
<dbReference type="InterPro" id="IPR043153">
    <property type="entry name" value="DENN_C"/>
</dbReference>
<dbReference type="FunFam" id="3.30.450.200:FF:000004">
    <property type="entry name" value="SET binding factor 2"/>
    <property type="match status" value="1"/>
</dbReference>
<feature type="domain" description="PH" evidence="6">
    <location>
        <begin position="1791"/>
        <end position="1895"/>
    </location>
</feature>
<dbReference type="Pfam" id="PF03456">
    <property type="entry name" value="uDENN"/>
    <property type="match status" value="1"/>
</dbReference>
<reference evidence="9" key="4">
    <citation type="submission" date="2025-09" db="UniProtKB">
        <authorList>
            <consortium name="Ensembl"/>
        </authorList>
    </citation>
    <scope>IDENTIFICATION</scope>
</reference>
<evidence type="ECO:0000313" key="9">
    <source>
        <dbReference type="Ensembl" id="ENSSSCP00000001036.4"/>
    </source>
</evidence>
<reference evidence="9" key="2">
    <citation type="journal article" date="2020" name="Gigascience">
        <title>An improved pig reference genome sequence to enable pig genetics and genomics research.</title>
        <authorList>
            <person name="Warr A."/>
            <person name="Affara N."/>
            <person name="Aken B."/>
            <person name="Beiki H."/>
            <person name="Bickhart D.M."/>
            <person name="Billis K."/>
            <person name="Chow W."/>
            <person name="Eory L."/>
            <person name="Finlayson H.A."/>
            <person name="Flicek P."/>
            <person name="Giron C.G."/>
            <person name="Griffin D.K."/>
            <person name="Hall R."/>
            <person name="Hannum G."/>
            <person name="Hourlier T."/>
            <person name="Howe K."/>
            <person name="Hume D.A."/>
            <person name="Izuogu O."/>
            <person name="Kim K."/>
            <person name="Koren S."/>
            <person name="Liu H."/>
            <person name="Manchanda N."/>
            <person name="Martin F.J."/>
            <person name="Nonneman D.J."/>
            <person name="O'Connor R.E."/>
            <person name="Phillippy A.M."/>
            <person name="Rohrer G.A."/>
            <person name="Rosen B.D."/>
            <person name="Rund L.A."/>
            <person name="Sargent C.A."/>
            <person name="Schook L.B."/>
            <person name="Schroeder S.G."/>
            <person name="Schwartz A.S."/>
            <person name="Skinner B.M."/>
            <person name="Talbot R."/>
            <person name="Tseng E."/>
            <person name="Tuggle C.K."/>
            <person name="Watson M."/>
            <person name="Smith T.P.L."/>
            <person name="Archibald A.L."/>
        </authorList>
    </citation>
    <scope>NUCLEOTIDE SEQUENCE [LARGE SCALE GENOMIC DNA]</scope>
    <source>
        <strain evidence="9">Duroc</strain>
    </source>
</reference>
<dbReference type="PANTHER" id="PTHR10807">
    <property type="entry name" value="MYOTUBULARIN-RELATED"/>
    <property type="match status" value="1"/>
</dbReference>
<reference evidence="10" key="1">
    <citation type="submission" date="2009-11" db="EMBL/GenBank/DDBJ databases">
        <authorList>
            <consortium name="Porcine genome sequencing project"/>
        </authorList>
    </citation>
    <scope>NUCLEOTIDE SEQUENCE [LARGE SCALE GENOMIC DNA]</scope>
    <source>
        <strain evidence="10">Duroc</strain>
    </source>
</reference>
<evidence type="ECO:0000256" key="4">
    <source>
        <dbReference type="ARBA" id="ARBA00022658"/>
    </source>
</evidence>
<dbReference type="eggNOG" id="KOG2080">
    <property type="taxonomic scope" value="Eukaryota"/>
</dbReference>
<dbReference type="SMART" id="SM00799">
    <property type="entry name" value="DENN"/>
    <property type="match status" value="1"/>
</dbReference>
<dbReference type="InterPro" id="IPR001849">
    <property type="entry name" value="PH_domain"/>
</dbReference>
<dbReference type="VGNC" id="VGNC:92593">
    <property type="gene designation" value="SBF1"/>
</dbReference>
<feature type="compositionally biased region" description="Acidic residues" evidence="5">
    <location>
        <begin position="1091"/>
        <end position="1104"/>
    </location>
</feature>
<evidence type="ECO:0000256" key="1">
    <source>
        <dbReference type="ARBA" id="ARBA00004496"/>
    </source>
</evidence>
<comment type="similarity">
    <text evidence="2">Belongs to the protein-tyrosine phosphatase family. Non-receptor class myotubularin subfamily.</text>
</comment>
<dbReference type="InterPro" id="IPR029021">
    <property type="entry name" value="Prot-tyrosine_phosphatase-like"/>
</dbReference>
<dbReference type="HOGENOM" id="CLU_002298_1_1_1"/>
<accession>F1RXT5</accession>
<dbReference type="Pfam" id="PF02141">
    <property type="entry name" value="DENN"/>
    <property type="match status" value="1"/>
</dbReference>
<dbReference type="GeneTree" id="ENSGT00940000155263"/>
<dbReference type="PROSITE" id="PS51339">
    <property type="entry name" value="PPASE_MYOTUBULARIN"/>
    <property type="match status" value="1"/>
</dbReference>
<evidence type="ECO:0000256" key="3">
    <source>
        <dbReference type="ARBA" id="ARBA00022490"/>
    </source>
</evidence>
<evidence type="ECO:0000259" key="6">
    <source>
        <dbReference type="PROSITE" id="PS50003"/>
    </source>
</evidence>
<dbReference type="InterPro" id="IPR001194">
    <property type="entry name" value="cDENN_dom"/>
</dbReference>
<dbReference type="Pfam" id="PF12335">
    <property type="entry name" value="SBF2"/>
    <property type="match status" value="1"/>
</dbReference>
<feature type="compositionally biased region" description="Basic residues" evidence="5">
    <location>
        <begin position="1062"/>
        <end position="1077"/>
    </location>
</feature>
<dbReference type="PROSITE" id="PS50003">
    <property type="entry name" value="PH_DOMAIN"/>
    <property type="match status" value="1"/>
</dbReference>
<evidence type="ECO:0007829" key="12">
    <source>
        <dbReference type="PeptideAtlas" id="F1RXT5"/>
    </source>
</evidence>
<dbReference type="PANTHER" id="PTHR10807:SF43">
    <property type="entry name" value="MYOTUBULARIN-RELATED PROTEIN 5"/>
    <property type="match status" value="1"/>
</dbReference>
<dbReference type="SUPFAM" id="SSF52799">
    <property type="entry name" value="(Phosphotyrosine protein) phosphatases II"/>
    <property type="match status" value="1"/>
</dbReference>
<dbReference type="InterPro" id="IPR010569">
    <property type="entry name" value="Myotubularin-like_Pase_dom"/>
</dbReference>
<dbReference type="Ensembl" id="ENSSSCT00000001058.5">
    <property type="protein sequence ID" value="ENSSSCP00000001036.4"/>
    <property type="gene ID" value="ENSSSCG00000000968.5"/>
</dbReference>
<evidence type="ECO:0000259" key="8">
    <source>
        <dbReference type="PROSITE" id="PS51339"/>
    </source>
</evidence>
<sequence>MARLADYFVLVAFGPHPRGDGEGQGQILQRFPEKDWEDNPFPQGIELFCQPSGWQLCPERNPPTFFVAVLTDINSERHYCACLTFWEPAEPSQEGVCPGDTERAEEADEGVPPSPAAAGSPGQLFAPKTLVLVSRLDHAEVFRNSLGLIYTIHVEGLNVGLENVVGSLLTCIIPLAGGSQLDSVEDGVRTISLGAGDRQVIQTPLTDSLPISRCSVALLFRQLGITNVLSLFCAALTEHKVLFLSRSYQRLSDACRGLLALLFPLRYSFTYVPILPAQLLEVLSTPTPFIIGVNAAFQAEAQELLDVIVADLDGGTVTVPECVHIPPLPEPLQSQTHSVLSMVLDPELELADLAFPPPTMSVSSLKMQDKELRAVFLRLFAQLLQGYRWCLHMVRIHPEPVIRFHKAAFLGQRGLVEDDFLMKVLEGMAFAGFVSERGVPYRPTDLFDELVAHEVARMRADENHPQRVLRHVKELAEQLYKNENPYPAVAMHKVQRPGEASHLRRAPRPFPRLDEGLVQWIVDQATAKMQGAPPAVKAEKRTTVPSGPPMTAILERSSGLHGNSARRLEVVRNCISYVFEGKMLEAKKLLPAVLRALKGRAARRCLAQELHLHVQQNRAVLDHQQFDFVVRMMNCCLQDCTSLDEHGIAAALLPLVTAFCRKLSPGVTQFAYSCVQEHVVWSTPQFWEAMFYGDVQTHIRALYLEPAEDRDPSQVGEAPAQEDQRSALDVASEQRRLWPTLSREKQQELVQKEESTVFSQAIHYANRMSYLLLPLDSSKSRLLRERAGLGDLESASNSLVTNSMAGSVAESYDTESGFEDAETCDVAGAVVRFINRFVDKVCTESGVTSDHLKGLHVMVPDIVQMHIETLEAVHRESKRLPPIQKPKLLRPRLLPGEECVLDGLRVYLLPDGREEGAGGSGGGPALLPAEGAVFLTTYRVIFTGMPTDPLVGEQVVVRSFPVAALTKEKRISVQTPVDQLLQDGLQLRSCTFQLLKMAFDEEVGSDSVELFRKQLHKLRYPPDIRGTFALTLGSAHTPGRPPRATKDKGPSFRTLSRNLVKNAKKTIGRQHVTRKKYNPPSWEHRGQPAPEDQEDEISVSEELEPSTLTPSSALKPSDRMTMSSLVERACCRDYQRLGLGTLSSSLSRAKSEPFRISPVNRMYAICRSYPGLLIVPQSVQDNALQRVSRCYRQNRFPVVCWRSGRSKAVLLRSGGLHGKGVVGLFKAQNAPSPGQSQADSSSLEQEKYLQAVVSSMPRYADASGRNTLSGFSSAHLGSHVPSPRARVTTLSNPMAASASRRTAPRGKWGSVRASGRSAGLGTDVGSRLAGRDMLGPPQANGAPPDPGFLRPQRAALYIIGDKAQLKGVRPDPLQQWELVPIEVFEARQVKASFKKLLKACVPGCPATEPGPASFLRSLEDSEWLIQIHRLLQVSVLVVELLDSGSSVLVSLEDGWDITTQVVSLVQLLSDPFYRTLEGFRLLVEKEWLSFGHRFSHRGAHTLAGQSSGFTPVFLQFLDCVYQIHLQFPMEFEFSPFYLKFLGYHHASRRFRTFLLDSDYERIELGLLYEEKGERRAPQACRSVWEYAERLSKRAPIFYNYMYAPEDAEVLRPYSNVSNLKVWDFYTEETLAEGPPYDWELAQGPPEPPEEERPDAGAPQSRRRVVWPCYDSRPRAQPDAISRLLEELQRLETELGRPPERWKDAWDRVKAAQRLEGRPDGRGTPSSLLASSVPHHRRSLGVYLQEGPVGSTLSLSLDSDQSSGSTASGSRQAARRSTSTLYSQFQTAESENRSYEGTLYKKGAFMKPWKARWFVLDKTKHQLRYYDHRVDTECKGVIDLAEVEAVAPGTPTMGAPKTVDEKAFFDVKTTRRVYNFCAQDVPSAQQWVDQIQSCLSDA</sequence>
<evidence type="ECO:0000313" key="10">
    <source>
        <dbReference type="Proteomes" id="UP000008227"/>
    </source>
</evidence>
<keyword evidence="12" id="KW-1267">Proteomics identification</keyword>
<dbReference type="InterPro" id="IPR022096">
    <property type="entry name" value="SBF1/SBF2"/>
</dbReference>
<feature type="region of interest" description="Disordered" evidence="5">
    <location>
        <begin position="1635"/>
        <end position="1662"/>
    </location>
</feature>